<proteinExistence type="predicted"/>
<evidence type="ECO:0000313" key="2">
    <source>
        <dbReference type="EMBL" id="KYM79970.1"/>
    </source>
</evidence>
<feature type="compositionally biased region" description="Basic and acidic residues" evidence="1">
    <location>
        <begin position="225"/>
        <end position="241"/>
    </location>
</feature>
<dbReference type="EMBL" id="KQ976579">
    <property type="protein sequence ID" value="KYM79970.1"/>
    <property type="molecule type" value="Genomic_DNA"/>
</dbReference>
<evidence type="ECO:0000313" key="3">
    <source>
        <dbReference type="Proteomes" id="UP000078540"/>
    </source>
</evidence>
<organism evidence="2 3">
    <name type="scientific">Atta colombica</name>
    <dbReference type="NCBI Taxonomy" id="520822"/>
    <lineage>
        <taxon>Eukaryota</taxon>
        <taxon>Metazoa</taxon>
        <taxon>Ecdysozoa</taxon>
        <taxon>Arthropoda</taxon>
        <taxon>Hexapoda</taxon>
        <taxon>Insecta</taxon>
        <taxon>Pterygota</taxon>
        <taxon>Neoptera</taxon>
        <taxon>Endopterygota</taxon>
        <taxon>Hymenoptera</taxon>
        <taxon>Apocrita</taxon>
        <taxon>Aculeata</taxon>
        <taxon>Formicoidea</taxon>
        <taxon>Formicidae</taxon>
        <taxon>Myrmicinae</taxon>
        <taxon>Atta</taxon>
    </lineage>
</organism>
<evidence type="ECO:0000256" key="1">
    <source>
        <dbReference type="SAM" id="MobiDB-lite"/>
    </source>
</evidence>
<feature type="region of interest" description="Disordered" evidence="1">
    <location>
        <begin position="207"/>
        <end position="241"/>
    </location>
</feature>
<sequence>MIQSRQAIAGEISRGALLRYQNRCIEKEGKPDAQERHMVAAACNGHENATKIDFISSHNEPESRGNKCMQQQPLPPMFSEMSLDSGEKLQCAIPFQSLEPSATWQAVANDLTTPWHAMGVDYGCTITTYNQRRKANDACTSQYRTQSCAEECRNSSGRDEYREHVLIYGFSAVAVIYFGIQMSIRDSVEAGTTLSAKKSERLANRPAIYLDRSHAQSSMNTPKRTKGEEKERREQRDADEVRTSKHVFRCHRHPSENPAECIWRRCRDSLRFWFLVLDSGPLPPPPSPLDGAPIKMETNEVGRNEVLR</sequence>
<keyword evidence="3" id="KW-1185">Reference proteome</keyword>
<dbReference type="Proteomes" id="UP000078540">
    <property type="component" value="Unassembled WGS sequence"/>
</dbReference>
<accession>A0A195B6T1</accession>
<name>A0A195B6T1_9HYME</name>
<dbReference type="AlphaFoldDB" id="A0A195B6T1"/>
<gene>
    <name evidence="2" type="ORF">ALC53_09496</name>
</gene>
<protein>
    <submittedName>
        <fullName evidence="2">Uncharacterized protein</fullName>
    </submittedName>
</protein>
<reference evidence="2 3" key="1">
    <citation type="submission" date="2015-09" db="EMBL/GenBank/DDBJ databases">
        <title>Atta colombica WGS genome.</title>
        <authorList>
            <person name="Nygaard S."/>
            <person name="Hu H."/>
            <person name="Boomsma J."/>
            <person name="Zhang G."/>
        </authorList>
    </citation>
    <scope>NUCLEOTIDE SEQUENCE [LARGE SCALE GENOMIC DNA]</scope>
    <source>
        <strain evidence="2">Treedump-2</strain>
        <tissue evidence="2">Whole body</tissue>
    </source>
</reference>